<protein>
    <recommendedName>
        <fullName evidence="8 10">Protein GrpE</fullName>
    </recommendedName>
    <alternativeName>
        <fullName evidence="9 10">HSP-70 cofactor</fullName>
    </alternativeName>
</protein>
<evidence type="ECO:0000256" key="7">
    <source>
        <dbReference type="ARBA" id="ARBA00053401"/>
    </source>
</evidence>
<comment type="subcellular location">
    <subcellularLocation>
        <location evidence="1 10">Cytoplasm</location>
    </subcellularLocation>
</comment>
<dbReference type="InterPro" id="IPR009012">
    <property type="entry name" value="GrpE_head"/>
</dbReference>
<dbReference type="NCBIfam" id="NF010759">
    <property type="entry name" value="PRK14162.1"/>
    <property type="match status" value="1"/>
</dbReference>
<name>A0A556PU26_9BACI</name>
<dbReference type="HAMAP" id="MF_01151">
    <property type="entry name" value="GrpE"/>
    <property type="match status" value="1"/>
</dbReference>
<dbReference type="PROSITE" id="PS01071">
    <property type="entry name" value="GRPE"/>
    <property type="match status" value="1"/>
</dbReference>
<dbReference type="SUPFAM" id="SSF58014">
    <property type="entry name" value="Coiled-coil domain of nucleotide exchange factor GrpE"/>
    <property type="match status" value="1"/>
</dbReference>
<evidence type="ECO:0000256" key="5">
    <source>
        <dbReference type="ARBA" id="ARBA00023016"/>
    </source>
</evidence>
<keyword evidence="6 10" id="KW-0143">Chaperone</keyword>
<comment type="caution">
    <text evidence="14">The sequence shown here is derived from an EMBL/GenBank/DDBJ whole genome shotgun (WGS) entry which is preliminary data.</text>
</comment>
<dbReference type="GO" id="GO:0000774">
    <property type="term" value="F:adenyl-nucleotide exchange factor activity"/>
    <property type="evidence" value="ECO:0007669"/>
    <property type="project" value="InterPro"/>
</dbReference>
<dbReference type="Pfam" id="PF01025">
    <property type="entry name" value="GrpE"/>
    <property type="match status" value="1"/>
</dbReference>
<accession>A0A556PU26</accession>
<evidence type="ECO:0000256" key="4">
    <source>
        <dbReference type="ARBA" id="ARBA00022490"/>
    </source>
</evidence>
<evidence type="ECO:0000313" key="15">
    <source>
        <dbReference type="Proteomes" id="UP000316425"/>
    </source>
</evidence>
<dbReference type="SUPFAM" id="SSF51064">
    <property type="entry name" value="Head domain of nucleotide exchange factor GrpE"/>
    <property type="match status" value="1"/>
</dbReference>
<evidence type="ECO:0000256" key="2">
    <source>
        <dbReference type="ARBA" id="ARBA00009054"/>
    </source>
</evidence>
<feature type="compositionally biased region" description="Basic and acidic residues" evidence="13">
    <location>
        <begin position="38"/>
        <end position="53"/>
    </location>
</feature>
<evidence type="ECO:0000256" key="1">
    <source>
        <dbReference type="ARBA" id="ARBA00004496"/>
    </source>
</evidence>
<dbReference type="GO" id="GO:0042803">
    <property type="term" value="F:protein homodimerization activity"/>
    <property type="evidence" value="ECO:0007669"/>
    <property type="project" value="InterPro"/>
</dbReference>
<comment type="similarity">
    <text evidence="2 10 12">Belongs to the GrpE family.</text>
</comment>
<evidence type="ECO:0000313" key="14">
    <source>
        <dbReference type="EMBL" id="TSJ67865.1"/>
    </source>
</evidence>
<keyword evidence="5 10" id="KW-0346">Stress response</keyword>
<dbReference type="Gene3D" id="2.30.22.10">
    <property type="entry name" value="Head domain of nucleotide exchange factor GrpE"/>
    <property type="match status" value="1"/>
</dbReference>
<dbReference type="AlphaFoldDB" id="A0A556PU26"/>
<comment type="subunit">
    <text evidence="3 10">Homodimer.</text>
</comment>
<dbReference type="NCBIfam" id="NF010738">
    <property type="entry name" value="PRK14140.1"/>
    <property type="match status" value="1"/>
</dbReference>
<evidence type="ECO:0000256" key="9">
    <source>
        <dbReference type="ARBA" id="ARBA00076414"/>
    </source>
</evidence>
<evidence type="ECO:0000256" key="3">
    <source>
        <dbReference type="ARBA" id="ARBA00011738"/>
    </source>
</evidence>
<gene>
    <name evidence="10 14" type="primary">grpE</name>
    <name evidence="14" type="ORF">FPQ13_01440</name>
</gene>
<keyword evidence="4 10" id="KW-0963">Cytoplasm</keyword>
<dbReference type="GO" id="GO:0051087">
    <property type="term" value="F:protein-folding chaperone binding"/>
    <property type="evidence" value="ECO:0007669"/>
    <property type="project" value="InterPro"/>
</dbReference>
<evidence type="ECO:0000256" key="12">
    <source>
        <dbReference type="RuleBase" id="RU004478"/>
    </source>
</evidence>
<dbReference type="FunFam" id="2.30.22.10:FF:000001">
    <property type="entry name" value="Protein GrpE"/>
    <property type="match status" value="1"/>
</dbReference>
<organism evidence="14 15">
    <name type="scientific">Allobacillus salarius</name>
    <dbReference type="NCBI Taxonomy" id="1955272"/>
    <lineage>
        <taxon>Bacteria</taxon>
        <taxon>Bacillati</taxon>
        <taxon>Bacillota</taxon>
        <taxon>Bacilli</taxon>
        <taxon>Bacillales</taxon>
        <taxon>Bacillaceae</taxon>
        <taxon>Allobacillus</taxon>
    </lineage>
</organism>
<dbReference type="InterPro" id="IPR000740">
    <property type="entry name" value="GrpE"/>
</dbReference>
<dbReference type="PANTHER" id="PTHR21237">
    <property type="entry name" value="GRPE PROTEIN"/>
    <property type="match status" value="1"/>
</dbReference>
<evidence type="ECO:0000256" key="10">
    <source>
        <dbReference type="HAMAP-Rule" id="MF_01151"/>
    </source>
</evidence>
<dbReference type="Proteomes" id="UP000316425">
    <property type="component" value="Unassembled WGS sequence"/>
</dbReference>
<comment type="function">
    <text evidence="7 10 11">Participates actively in the response to hyperosmotic and heat shock by preventing the aggregation of stress-denatured proteins, in association with DnaK and GrpE. It is the nucleotide exchange factor for DnaK and may function as a thermosensor. Unfolded proteins bind initially to DnaJ; upon interaction with the DnaJ-bound protein, DnaK hydrolyzes its bound ATP, resulting in the formation of a stable complex. GrpE releases ADP from DnaK; ATP binding to DnaK triggers the release of the substrate protein, thus completing the reaction cycle. Several rounds of ATP-dependent interactions between DnaJ, DnaK and GrpE are required for fully efficient folding.</text>
</comment>
<dbReference type="EMBL" id="VMHE01000001">
    <property type="protein sequence ID" value="TSJ67865.1"/>
    <property type="molecule type" value="Genomic_DNA"/>
</dbReference>
<sequence>MVTDPEDHFDEVIEEENEKNDDTNQVENETEESQEVGSEEKQSELNQLKDENADLNDRLLRLQADFDNYKRRMKKEKEMDFKYKSQELATEIIPVLDNFERALQTGADNENVASFVDGVEMVYQQLHQALEKVGVTEIEAEGKEFDPTIHQAVMQVEEDGCDSNQVIEVLQKGYQLKDRVIRPAMVKVNQ</sequence>
<dbReference type="PANTHER" id="PTHR21237:SF23">
    <property type="entry name" value="GRPE PROTEIN HOMOLOG, MITOCHONDRIAL"/>
    <property type="match status" value="1"/>
</dbReference>
<dbReference type="InterPro" id="IPR013805">
    <property type="entry name" value="GrpE_CC"/>
</dbReference>
<dbReference type="GO" id="GO:0006457">
    <property type="term" value="P:protein folding"/>
    <property type="evidence" value="ECO:0007669"/>
    <property type="project" value="InterPro"/>
</dbReference>
<reference evidence="14 15" key="1">
    <citation type="submission" date="2019-07" db="EMBL/GenBank/DDBJ databases">
        <title>Allobacillus sp. nov. SKP isolated from shrimp paste of Euphausiacea.</title>
        <authorList>
            <person name="Kanchanasin P."/>
            <person name="Tanasupawat S."/>
            <person name="Shi W."/>
            <person name="Wu L."/>
            <person name="Ma J."/>
        </authorList>
    </citation>
    <scope>NUCLEOTIDE SEQUENCE [LARGE SCALE GENOMIC DNA]</scope>
    <source>
        <strain evidence="14 15">SKP4-8</strain>
    </source>
</reference>
<feature type="region of interest" description="Disordered" evidence="13">
    <location>
        <begin position="1"/>
        <end position="53"/>
    </location>
</feature>
<dbReference type="GO" id="GO:0005737">
    <property type="term" value="C:cytoplasm"/>
    <property type="evidence" value="ECO:0007669"/>
    <property type="project" value="UniProtKB-SubCell"/>
</dbReference>
<dbReference type="CDD" id="cd00446">
    <property type="entry name" value="GrpE"/>
    <property type="match status" value="1"/>
</dbReference>
<feature type="compositionally biased region" description="Acidic residues" evidence="13">
    <location>
        <begin position="7"/>
        <end position="19"/>
    </location>
</feature>
<dbReference type="GO" id="GO:0051082">
    <property type="term" value="F:unfolded protein binding"/>
    <property type="evidence" value="ECO:0007669"/>
    <property type="project" value="TreeGrafter"/>
</dbReference>
<keyword evidence="15" id="KW-1185">Reference proteome</keyword>
<dbReference type="Gene3D" id="3.90.20.20">
    <property type="match status" value="1"/>
</dbReference>
<evidence type="ECO:0000256" key="8">
    <source>
        <dbReference type="ARBA" id="ARBA00072274"/>
    </source>
</evidence>
<dbReference type="PRINTS" id="PR00773">
    <property type="entry name" value="GRPEPROTEIN"/>
</dbReference>
<evidence type="ECO:0000256" key="11">
    <source>
        <dbReference type="RuleBase" id="RU000639"/>
    </source>
</evidence>
<evidence type="ECO:0000256" key="6">
    <source>
        <dbReference type="ARBA" id="ARBA00023186"/>
    </source>
</evidence>
<dbReference type="OrthoDB" id="9812586at2"/>
<evidence type="ECO:0000256" key="13">
    <source>
        <dbReference type="SAM" id="MobiDB-lite"/>
    </source>
</evidence>
<proteinExistence type="inferred from homology"/>